<dbReference type="AlphaFoldDB" id="A0A370KXA7"/>
<keyword evidence="5" id="KW-1185">Reference proteome</keyword>
<comment type="subcellular location">
    <subcellularLocation>
        <location evidence="1">Periplasm</location>
    </subcellularLocation>
</comment>
<name>A0A370KXA7_9HYPH</name>
<evidence type="ECO:0000313" key="5">
    <source>
        <dbReference type="Proteomes" id="UP000255207"/>
    </source>
</evidence>
<dbReference type="SUPFAM" id="SSF53850">
    <property type="entry name" value="Periplasmic binding protein-like II"/>
    <property type="match status" value="1"/>
</dbReference>
<accession>A0A370KXA7</accession>
<keyword evidence="3" id="KW-0574">Periplasm</keyword>
<dbReference type="OrthoDB" id="8871943at2"/>
<organism evidence="4 5">
    <name type="scientific">Bosea caraganae</name>
    <dbReference type="NCBI Taxonomy" id="2763117"/>
    <lineage>
        <taxon>Bacteria</taxon>
        <taxon>Pseudomonadati</taxon>
        <taxon>Pseudomonadota</taxon>
        <taxon>Alphaproteobacteria</taxon>
        <taxon>Hyphomicrobiales</taxon>
        <taxon>Boseaceae</taxon>
        <taxon>Bosea</taxon>
    </lineage>
</organism>
<reference evidence="5" key="1">
    <citation type="submission" date="2018-07" db="EMBL/GenBank/DDBJ databases">
        <authorList>
            <person name="Safronova V.I."/>
            <person name="Chirak E.R."/>
            <person name="Sazanova A.L."/>
        </authorList>
    </citation>
    <scope>NUCLEOTIDE SEQUENCE [LARGE SCALE GENOMIC DNA]</scope>
    <source>
        <strain evidence="5">RCAM04685</strain>
    </source>
</reference>
<evidence type="ECO:0000313" key="4">
    <source>
        <dbReference type="EMBL" id="RDJ19617.1"/>
    </source>
</evidence>
<sequence length="442" mass="47825">MSETSITRRSLVGGAATIAAASTLPAPSVRAQAQRRITFWHSYSQKERSDAMRQIADRFEKANPGVKVDIEIVPWPAFPQKWPAAMAAGTLPDVTILLAENAVPMALAGALNPMDDVVKALGGPEAFKGDIARTTGFFRGQYVSIPHYVHNRLLVYRKDRLAEAGLQPPVTWDDALKVATATTKAPDHYGWIPKLAKGDTGGGFLLWMMARSANGSFFDKDGKVSFDSAPVKDATAFIVELARKAGGPGVTDYKINDNFSLVNSGKTSLAEDSAAIVAGAAKDAPAVAEQLDATFMPRRERVGNLLGGISVALPKGKNPADGKEFAKFLFAEENYTPFLLTIPLFMFPSLKRAEGPAFFDNPTIKRFRNVVDVTLKGLEDTSLAGMESGLNPYAGPVMNSYAVEDMFQRILLRNEPIDQAVGATAKQLEKIVGDVRMRFDRG</sequence>
<dbReference type="PROSITE" id="PS51318">
    <property type="entry name" value="TAT"/>
    <property type="match status" value="1"/>
</dbReference>
<evidence type="ECO:0000256" key="1">
    <source>
        <dbReference type="ARBA" id="ARBA00004418"/>
    </source>
</evidence>
<dbReference type="RefSeq" id="WP_114832869.1">
    <property type="nucleotide sequence ID" value="NZ_QQTO01000015.1"/>
</dbReference>
<dbReference type="InterPro" id="IPR006311">
    <property type="entry name" value="TAT_signal"/>
</dbReference>
<protein>
    <submittedName>
        <fullName evidence="4">Extracellular solute-binding protein</fullName>
    </submittedName>
</protein>
<evidence type="ECO:0000256" key="3">
    <source>
        <dbReference type="ARBA" id="ARBA00022764"/>
    </source>
</evidence>
<comment type="caution">
    <text evidence="4">The sequence shown here is derived from an EMBL/GenBank/DDBJ whole genome shotgun (WGS) entry which is preliminary data.</text>
</comment>
<evidence type="ECO:0000256" key="2">
    <source>
        <dbReference type="ARBA" id="ARBA00008520"/>
    </source>
</evidence>
<dbReference type="GO" id="GO:0042597">
    <property type="term" value="C:periplasmic space"/>
    <property type="evidence" value="ECO:0007669"/>
    <property type="project" value="UniProtKB-SubCell"/>
</dbReference>
<dbReference type="Proteomes" id="UP000255207">
    <property type="component" value="Unassembled WGS sequence"/>
</dbReference>
<proteinExistence type="inferred from homology"/>
<dbReference type="EMBL" id="QQTP01000038">
    <property type="protein sequence ID" value="RDJ19617.1"/>
    <property type="molecule type" value="Genomic_DNA"/>
</dbReference>
<dbReference type="PANTHER" id="PTHR43649:SF12">
    <property type="entry name" value="DIACETYLCHITOBIOSE BINDING PROTEIN DASA"/>
    <property type="match status" value="1"/>
</dbReference>
<dbReference type="InterPro" id="IPR050490">
    <property type="entry name" value="Bact_solute-bd_prot1"/>
</dbReference>
<dbReference type="InterPro" id="IPR006059">
    <property type="entry name" value="SBP"/>
</dbReference>
<dbReference type="PANTHER" id="PTHR43649">
    <property type="entry name" value="ARABINOSE-BINDING PROTEIN-RELATED"/>
    <property type="match status" value="1"/>
</dbReference>
<dbReference type="Pfam" id="PF01547">
    <property type="entry name" value="SBP_bac_1"/>
    <property type="match status" value="1"/>
</dbReference>
<dbReference type="Gene3D" id="3.40.190.10">
    <property type="entry name" value="Periplasmic binding protein-like II"/>
    <property type="match status" value="1"/>
</dbReference>
<gene>
    <name evidence="4" type="ORF">DWE98_28885</name>
</gene>
<comment type="similarity">
    <text evidence="2">Belongs to the bacterial solute-binding protein 1 family.</text>
</comment>